<protein>
    <submittedName>
        <fullName evidence="1">Uncharacterized protein</fullName>
    </submittedName>
</protein>
<organism evidence="1 2">
    <name type="scientific">Caerostris extrusa</name>
    <name type="common">Bark spider</name>
    <name type="synonym">Caerostris bankana</name>
    <dbReference type="NCBI Taxonomy" id="172846"/>
    <lineage>
        <taxon>Eukaryota</taxon>
        <taxon>Metazoa</taxon>
        <taxon>Ecdysozoa</taxon>
        <taxon>Arthropoda</taxon>
        <taxon>Chelicerata</taxon>
        <taxon>Arachnida</taxon>
        <taxon>Araneae</taxon>
        <taxon>Araneomorphae</taxon>
        <taxon>Entelegynae</taxon>
        <taxon>Araneoidea</taxon>
        <taxon>Araneidae</taxon>
        <taxon>Caerostris</taxon>
    </lineage>
</organism>
<gene>
    <name evidence="1" type="ORF">CEXT_689241</name>
</gene>
<dbReference type="AlphaFoldDB" id="A0AAV4X733"/>
<name>A0AAV4X733_CAEEX</name>
<comment type="caution">
    <text evidence="1">The sequence shown here is derived from an EMBL/GenBank/DDBJ whole genome shotgun (WGS) entry which is preliminary data.</text>
</comment>
<keyword evidence="2" id="KW-1185">Reference proteome</keyword>
<evidence type="ECO:0000313" key="2">
    <source>
        <dbReference type="Proteomes" id="UP001054945"/>
    </source>
</evidence>
<evidence type="ECO:0000313" key="1">
    <source>
        <dbReference type="EMBL" id="GIY89613.1"/>
    </source>
</evidence>
<reference evidence="1 2" key="1">
    <citation type="submission" date="2021-06" db="EMBL/GenBank/DDBJ databases">
        <title>Caerostris extrusa draft genome.</title>
        <authorList>
            <person name="Kono N."/>
            <person name="Arakawa K."/>
        </authorList>
    </citation>
    <scope>NUCLEOTIDE SEQUENCE [LARGE SCALE GENOMIC DNA]</scope>
</reference>
<dbReference type="Proteomes" id="UP001054945">
    <property type="component" value="Unassembled WGS sequence"/>
</dbReference>
<proteinExistence type="predicted"/>
<sequence>MRLISHQTPPGTRQNQPLRPWQAHFPNEATFAIVRQLRLGCRKSLYLGEEEANSIGRGISMKHKKRCPRRFCVLNYGT</sequence>
<accession>A0AAV4X733</accession>
<dbReference type="EMBL" id="BPLR01017231">
    <property type="protein sequence ID" value="GIY89613.1"/>
    <property type="molecule type" value="Genomic_DNA"/>
</dbReference>